<dbReference type="RefSeq" id="WP_187578577.1">
    <property type="nucleotide sequence ID" value="NZ_CP060713.1"/>
</dbReference>
<accession>A0A7G9RAW0</accession>
<gene>
    <name evidence="1" type="ORF">H9L09_20220</name>
</gene>
<evidence type="ECO:0000313" key="1">
    <source>
        <dbReference type="EMBL" id="QNN52735.1"/>
    </source>
</evidence>
<dbReference type="AlphaFoldDB" id="A0A7G9RAW0"/>
<evidence type="ECO:0000313" key="2">
    <source>
        <dbReference type="Proteomes" id="UP000515947"/>
    </source>
</evidence>
<dbReference type="Proteomes" id="UP000515947">
    <property type="component" value="Chromosome"/>
</dbReference>
<dbReference type="KEGG" id="nmes:H9L09_20220"/>
<organism evidence="1 2">
    <name type="scientific">Nocardioides mesophilus</name>
    <dbReference type="NCBI Taxonomy" id="433659"/>
    <lineage>
        <taxon>Bacteria</taxon>
        <taxon>Bacillati</taxon>
        <taxon>Actinomycetota</taxon>
        <taxon>Actinomycetes</taxon>
        <taxon>Propionibacteriales</taxon>
        <taxon>Nocardioidaceae</taxon>
        <taxon>Nocardioides</taxon>
    </lineage>
</organism>
<protein>
    <submittedName>
        <fullName evidence="1">Uncharacterized protein</fullName>
    </submittedName>
</protein>
<reference evidence="1 2" key="1">
    <citation type="submission" date="2020-08" db="EMBL/GenBank/DDBJ databases">
        <title>Genome sequence of Nocardioides mesophilus KACC 16243T.</title>
        <authorList>
            <person name="Hyun D.-W."/>
            <person name="Bae J.-W."/>
        </authorList>
    </citation>
    <scope>NUCLEOTIDE SEQUENCE [LARGE SCALE GENOMIC DNA]</scope>
    <source>
        <strain evidence="1 2">KACC 16243</strain>
    </source>
</reference>
<sequence length="96" mass="10097">MFAIIGEWPVEAELEADQLAHIAATVRQQPGFVRGFWAQEPTALTSAVAVVILEDEDSAQAMAEGVRAAIPSASLRILRVLAEAGPSRGDPQATSA</sequence>
<name>A0A7G9RAW0_9ACTN</name>
<dbReference type="EMBL" id="CP060713">
    <property type="protein sequence ID" value="QNN52735.1"/>
    <property type="molecule type" value="Genomic_DNA"/>
</dbReference>
<proteinExistence type="predicted"/>
<keyword evidence="2" id="KW-1185">Reference proteome</keyword>